<name>A0ABD2PZU1_9PLAT</name>
<organism evidence="1 2">
    <name type="scientific">Cichlidogyrus casuarinus</name>
    <dbReference type="NCBI Taxonomy" id="1844966"/>
    <lineage>
        <taxon>Eukaryota</taxon>
        <taxon>Metazoa</taxon>
        <taxon>Spiralia</taxon>
        <taxon>Lophotrochozoa</taxon>
        <taxon>Platyhelminthes</taxon>
        <taxon>Monogenea</taxon>
        <taxon>Monopisthocotylea</taxon>
        <taxon>Dactylogyridea</taxon>
        <taxon>Ancyrocephalidae</taxon>
        <taxon>Cichlidogyrus</taxon>
    </lineage>
</organism>
<feature type="non-terminal residue" evidence="1">
    <location>
        <position position="248"/>
    </location>
</feature>
<sequence length="248" mass="26512">MTEVAETHESAVQAIAAPGLRITDAISKFDGSGSFSVWATRFERLSSTLGISHSRAALMPALLEGEALDSFLLIPVEECSGWDDVKKAMRERFDVGPMEAFRQAISIKASEFKTPEGRGRLVDCSLAQSKGPKVQIQVDGVERTALVDTGTINGERNRSRCGAAVVIRTSNGCSARVEALCIDSLPGVEVLLVWDAIKQFGGLMVSPSGEVSFGGSGKPTSAWIAQNQGPITVKDQDFSATFNEGEWT</sequence>
<reference evidence="1 2" key="1">
    <citation type="submission" date="2024-11" db="EMBL/GenBank/DDBJ databases">
        <title>Adaptive evolution of stress response genes in parasites aligns with host niche diversity.</title>
        <authorList>
            <person name="Hahn C."/>
            <person name="Resl P."/>
        </authorList>
    </citation>
    <scope>NUCLEOTIDE SEQUENCE [LARGE SCALE GENOMIC DNA]</scope>
    <source>
        <strain evidence="1">EGGRZ-B1_66</strain>
        <tissue evidence="1">Body</tissue>
    </source>
</reference>
<evidence type="ECO:0000313" key="2">
    <source>
        <dbReference type="Proteomes" id="UP001626550"/>
    </source>
</evidence>
<keyword evidence="2" id="KW-1185">Reference proteome</keyword>
<comment type="caution">
    <text evidence="1">The sequence shown here is derived from an EMBL/GenBank/DDBJ whole genome shotgun (WGS) entry which is preliminary data.</text>
</comment>
<proteinExistence type="predicted"/>
<gene>
    <name evidence="1" type="ORF">Ciccas_009053</name>
</gene>
<accession>A0ABD2PZU1</accession>
<evidence type="ECO:0000313" key="1">
    <source>
        <dbReference type="EMBL" id="KAL3312357.1"/>
    </source>
</evidence>
<protein>
    <submittedName>
        <fullName evidence="1">Uncharacterized protein</fullName>
    </submittedName>
</protein>
<dbReference type="EMBL" id="JBJKFK010001731">
    <property type="protein sequence ID" value="KAL3312357.1"/>
    <property type="molecule type" value="Genomic_DNA"/>
</dbReference>
<dbReference type="AlphaFoldDB" id="A0ABD2PZU1"/>
<dbReference type="Proteomes" id="UP001626550">
    <property type="component" value="Unassembled WGS sequence"/>
</dbReference>